<sequence>MQTALIHTPSTVRNDILHKELSYVLGGIFYRAHDKLGRYAREKQYGDLLESLFLERNISYTREKTLTRTGTDVNQADFVVENLILIELKAKPLLLKGDYYQVLRYLECANLQLGLLVNFRQYYLKPKRIINPKFIF</sequence>
<protein>
    <recommendedName>
        <fullName evidence="3">GxxExxY protein</fullName>
    </recommendedName>
</protein>
<evidence type="ECO:0000313" key="1">
    <source>
        <dbReference type="EMBL" id="OGG40229.1"/>
    </source>
</evidence>
<dbReference type="NCBIfam" id="TIGR04256">
    <property type="entry name" value="GxxExxY"/>
    <property type="match status" value="1"/>
</dbReference>
<dbReference type="STRING" id="1798471.A3A21_02540"/>
<gene>
    <name evidence="1" type="ORF">A3A21_02540</name>
</gene>
<accession>A0A1F6BTE4</accession>
<evidence type="ECO:0008006" key="3">
    <source>
        <dbReference type="Google" id="ProtNLM"/>
    </source>
</evidence>
<dbReference type="InterPro" id="IPR026350">
    <property type="entry name" value="GxxExxY"/>
</dbReference>
<evidence type="ECO:0000313" key="2">
    <source>
        <dbReference type="Proteomes" id="UP000176996"/>
    </source>
</evidence>
<dbReference type="AlphaFoldDB" id="A0A1F6BTE4"/>
<comment type="caution">
    <text evidence="1">The sequence shown here is derived from an EMBL/GenBank/DDBJ whole genome shotgun (WGS) entry which is preliminary data.</text>
</comment>
<name>A0A1F6BTE4_9BACT</name>
<dbReference type="EMBL" id="MFKK01000030">
    <property type="protein sequence ID" value="OGG40229.1"/>
    <property type="molecule type" value="Genomic_DNA"/>
</dbReference>
<dbReference type="Proteomes" id="UP000176996">
    <property type="component" value="Unassembled WGS sequence"/>
</dbReference>
<reference evidence="1 2" key="1">
    <citation type="journal article" date="2016" name="Nat. Commun.">
        <title>Thousands of microbial genomes shed light on interconnected biogeochemical processes in an aquifer system.</title>
        <authorList>
            <person name="Anantharaman K."/>
            <person name="Brown C.T."/>
            <person name="Hug L.A."/>
            <person name="Sharon I."/>
            <person name="Castelle C.J."/>
            <person name="Probst A.J."/>
            <person name="Thomas B.C."/>
            <person name="Singh A."/>
            <person name="Wilkins M.J."/>
            <person name="Karaoz U."/>
            <person name="Brodie E.L."/>
            <person name="Williams K.H."/>
            <person name="Hubbard S.S."/>
            <person name="Banfield J.F."/>
        </authorList>
    </citation>
    <scope>NUCLEOTIDE SEQUENCE [LARGE SCALE GENOMIC DNA]</scope>
</reference>
<dbReference type="Pfam" id="PF13366">
    <property type="entry name" value="PDDEXK_3"/>
    <property type="match status" value="1"/>
</dbReference>
<organism evidence="1 2">
    <name type="scientific">Candidatus Jorgensenbacteria bacterium RIFCSPLOWO2_01_FULL_45_25b</name>
    <dbReference type="NCBI Taxonomy" id="1798471"/>
    <lineage>
        <taxon>Bacteria</taxon>
        <taxon>Candidatus Joergenseniibacteriota</taxon>
    </lineage>
</organism>
<proteinExistence type="predicted"/>